<dbReference type="InterPro" id="IPR050099">
    <property type="entry name" value="SIS_GmhA/DiaA_subfam"/>
</dbReference>
<dbReference type="AlphaFoldDB" id="A0A1V3K833"/>
<dbReference type="Pfam" id="PF13580">
    <property type="entry name" value="SIS_2"/>
    <property type="match status" value="1"/>
</dbReference>
<dbReference type="CDD" id="cd05006">
    <property type="entry name" value="SIS_GmhA"/>
    <property type="match status" value="1"/>
</dbReference>
<reference evidence="2" key="3">
    <citation type="submission" date="2023-08" db="EMBL/GenBank/DDBJ databases">
        <authorList>
            <person name="Greenberg J.M."/>
            <person name="Romero R."/>
            <person name="Winters A.D."/>
            <person name="Galaz J."/>
            <person name="Garcia-Flores V."/>
            <person name="Arenas-Hernandez M."/>
            <person name="Panzer J."/>
            <person name="Shaffer Z."/>
            <person name="Kracht D.J."/>
            <person name="Gomez-Lopez N."/>
            <person name="Theis K.R."/>
        </authorList>
    </citation>
    <scope>NUCLEOTIDE SEQUENCE</scope>
    <source>
        <strain evidence="2">MAC-C1-H1</strain>
    </source>
</reference>
<dbReference type="Gene3D" id="3.40.50.10490">
    <property type="entry name" value="Glucose-6-phosphate isomerase like protein, domain 1"/>
    <property type="match status" value="1"/>
</dbReference>
<keyword evidence="7" id="KW-1185">Reference proteome</keyword>
<dbReference type="GO" id="GO:1901135">
    <property type="term" value="P:carbohydrate derivative metabolic process"/>
    <property type="evidence" value="ECO:0007669"/>
    <property type="project" value="InterPro"/>
</dbReference>
<feature type="domain" description="SIS" evidence="1">
    <location>
        <begin position="34"/>
        <end position="194"/>
    </location>
</feature>
<evidence type="ECO:0000313" key="5">
    <source>
        <dbReference type="Proteomes" id="UP000306758"/>
    </source>
</evidence>
<dbReference type="eggNOG" id="COG0279">
    <property type="taxonomic scope" value="Bacteria"/>
</dbReference>
<gene>
    <name evidence="4" type="ORF">D3M76_06000</name>
    <name evidence="3" type="ORF">D3M78_09495</name>
    <name evidence="2" type="ORF">MUU45_000377</name>
</gene>
<dbReference type="EMBL" id="QXNG01000053">
    <property type="protein sequence ID" value="THA15217.1"/>
    <property type="molecule type" value="Genomic_DNA"/>
</dbReference>
<dbReference type="PANTHER" id="PTHR30390:SF6">
    <property type="entry name" value="DNAA INITIATOR-ASSOCIATING PROTEIN DIAA"/>
    <property type="match status" value="1"/>
</dbReference>
<dbReference type="Proteomes" id="UP001206350">
    <property type="component" value="Unassembled WGS sequence"/>
</dbReference>
<sequence length="194" mass="20946">MLQQVKDIYSESIQIQISASSLLTENIANASQKVIQCLLGGNKVIACGIARSYANAQFLVSNLLNRYDIERPSFPSALLSLESAVGSSLVFDHSAENLYQHQFNAIAKPGDLLIAFAPLGVEKAVLNTIANAVSKEISVIALTGSNNDAIQGLLAAQDLEISIPTNKESRILENHLFVINAVCELIDHTLFPRV</sequence>
<reference evidence="2 7" key="2">
    <citation type="journal article" date="2022" name="Microbiol. Spectr.">
        <title>Microbiota of the Pregnant Mouse: Characterization of the Bacterial Communities in the Oral Cavity, Lung, Intestine, and Vagina through Culture and DNA Sequencing.</title>
        <authorList>
            <person name="Greenberg J.M."/>
            <person name="Romero R."/>
            <person name="Winters A.D."/>
            <person name="Galaz J."/>
            <person name="Garcia-Flores V."/>
            <person name="Arenas-Hernandez M."/>
            <person name="Panzer J."/>
            <person name="Shaffer Z."/>
            <person name="Kracht D.J."/>
            <person name="Gomez-Lopez N."/>
            <person name="Theis K.R."/>
        </authorList>
    </citation>
    <scope>NUCLEOTIDE SEQUENCE [LARGE SCALE GENOMIC DNA]</scope>
    <source>
        <strain evidence="2 7">MAC-C1-H1</strain>
    </source>
</reference>
<dbReference type="RefSeq" id="WP_018356746.1">
    <property type="nucleotide sequence ID" value="NZ_BBIX01000008.1"/>
</dbReference>
<dbReference type="GO" id="GO:0097367">
    <property type="term" value="F:carbohydrate derivative binding"/>
    <property type="evidence" value="ECO:0007669"/>
    <property type="project" value="InterPro"/>
</dbReference>
<comment type="caution">
    <text evidence="4">The sequence shown here is derived from an EMBL/GenBank/DDBJ whole genome shotgun (WGS) entry which is preliminary data.</text>
</comment>
<name>A0A1V3K833_9PAST</name>
<dbReference type="PROSITE" id="PS51464">
    <property type="entry name" value="SIS"/>
    <property type="match status" value="1"/>
</dbReference>
<dbReference type="InterPro" id="IPR001347">
    <property type="entry name" value="SIS_dom"/>
</dbReference>
<proteinExistence type="predicted"/>
<organism evidence="4 6">
    <name type="scientific">Rodentibacter pneumotropicus</name>
    <dbReference type="NCBI Taxonomy" id="758"/>
    <lineage>
        <taxon>Bacteria</taxon>
        <taxon>Pseudomonadati</taxon>
        <taxon>Pseudomonadota</taxon>
        <taxon>Gammaproteobacteria</taxon>
        <taxon>Pasteurellales</taxon>
        <taxon>Pasteurellaceae</taxon>
        <taxon>Rodentibacter</taxon>
    </lineage>
</organism>
<accession>A0A1V3K833</accession>
<dbReference type="Proteomes" id="UP000310576">
    <property type="component" value="Unassembled WGS sequence"/>
</dbReference>
<dbReference type="PANTHER" id="PTHR30390">
    <property type="entry name" value="SEDOHEPTULOSE 7-PHOSPHATE ISOMERASE / DNAA INITIATOR-ASSOCIATING FACTOR FOR REPLICATION INITIATION"/>
    <property type="match status" value="1"/>
</dbReference>
<evidence type="ECO:0000313" key="4">
    <source>
        <dbReference type="EMBL" id="THA15217.1"/>
    </source>
</evidence>
<evidence type="ECO:0000313" key="3">
    <source>
        <dbReference type="EMBL" id="THA07475.1"/>
    </source>
</evidence>
<dbReference type="EMBL" id="QXNI01000059">
    <property type="protein sequence ID" value="THA07475.1"/>
    <property type="molecule type" value="Genomic_DNA"/>
</dbReference>
<dbReference type="InterPro" id="IPR046348">
    <property type="entry name" value="SIS_dom_sf"/>
</dbReference>
<dbReference type="OrthoDB" id="9810929at2"/>
<reference evidence="5 6" key="1">
    <citation type="journal article" date="2019" name="Vet. Microbiol.">
        <title>Development of multi locus sequence typing (MLST) of Rodentibacter pneumotropicus.</title>
        <authorList>
            <person name="Adhikary S."/>
            <person name="Bisgaard M."/>
            <person name="Boot R."/>
            <person name="Benga L."/>
            <person name="Nicklas W."/>
            <person name="Christensen H."/>
        </authorList>
    </citation>
    <scope>NUCLEOTIDE SEQUENCE [LARGE SCALE GENOMIC DNA]</scope>
    <source>
        <strain evidence="4 6">1596_07</strain>
        <strain evidence="3 5">Ac84</strain>
    </source>
</reference>
<dbReference type="EMBL" id="JALJCU010000008">
    <property type="protein sequence ID" value="MCQ9120570.1"/>
    <property type="molecule type" value="Genomic_DNA"/>
</dbReference>
<dbReference type="SUPFAM" id="SSF53697">
    <property type="entry name" value="SIS domain"/>
    <property type="match status" value="1"/>
</dbReference>
<protein>
    <submittedName>
        <fullName evidence="4">SIS domain-containing protein</fullName>
    </submittedName>
</protein>
<evidence type="ECO:0000313" key="7">
    <source>
        <dbReference type="Proteomes" id="UP001206350"/>
    </source>
</evidence>
<evidence type="ECO:0000259" key="1">
    <source>
        <dbReference type="PROSITE" id="PS51464"/>
    </source>
</evidence>
<dbReference type="Proteomes" id="UP000306758">
    <property type="component" value="Unassembled WGS sequence"/>
</dbReference>
<dbReference type="InterPro" id="IPR035461">
    <property type="entry name" value="GmhA/DiaA"/>
</dbReference>
<evidence type="ECO:0000313" key="6">
    <source>
        <dbReference type="Proteomes" id="UP000310576"/>
    </source>
</evidence>
<dbReference type="GeneID" id="61267170"/>
<evidence type="ECO:0000313" key="2">
    <source>
        <dbReference type="EMBL" id="MCQ9120570.1"/>
    </source>
</evidence>